<comment type="caution">
    <text evidence="5">The sequence shown here is derived from an EMBL/GenBank/DDBJ whole genome shotgun (WGS) entry which is preliminary data.</text>
</comment>
<keyword evidence="2" id="KW-0235">DNA replication</keyword>
<dbReference type="InterPro" id="IPR007185">
    <property type="entry name" value="DNA_pol_a/d/e_bsu"/>
</dbReference>
<dbReference type="InterPro" id="IPR024826">
    <property type="entry name" value="DNA_pol_delta/II_ssu"/>
</dbReference>
<dbReference type="STRING" id="133383.A0A1R0GSG8"/>
<evidence type="ECO:0000259" key="4">
    <source>
        <dbReference type="Pfam" id="PF18018"/>
    </source>
</evidence>
<gene>
    <name evidence="5" type="ORF">AYI68_g6072</name>
</gene>
<sequence length="488" mass="54044">MTKLEDSYRADSILKINDNLFKVKVDTYQQQFSGIYRKRLQTLWPTLAKSAGKKWISTDNAISIVDKISNTIEGQGSIVIGTVFVSQTNKPSILEELSKSQWEDEKPLSKSYISDSQKFYLEDESGRFEISFRDLPKNIVIVTGMVIATLGTVNGEGVFEAIDVVFPGFAKQKASFQSKTIDYKITDNGNTKNKTHENTNGKLVALVSGLGINLDSSKGEFRRQMLVDYICGQLGSVNSKNTSSRITNLIIAGNSIDSNSSLFTKNENLNGEHNESQPDFDFIYEKLSKLGLEKTNDAKFQDTIVESKSEIEILDEYLSQLNNCVNILLMPGETDPANSTMPQQELHADIILPISNEKNSLHSTTNPTSFEIDGISFLGTSGQNVTDISKCVEGPSLIEIAYSNVLSRIIAPTGPDTLATYPSQNHDPFVLNSSPNVYFVGNMPYFDSKVFKDDNGVQILIILVPKFTISGEMVVLDLEHLSTQLISF</sequence>
<dbReference type="PANTHER" id="PTHR10416:SF0">
    <property type="entry name" value="DNA POLYMERASE DELTA SUBUNIT 2"/>
    <property type="match status" value="1"/>
</dbReference>
<evidence type="ECO:0000313" key="6">
    <source>
        <dbReference type="Proteomes" id="UP000187455"/>
    </source>
</evidence>
<protein>
    <submittedName>
        <fullName evidence="5">DNA polymerase delta small subunit</fullName>
    </submittedName>
</protein>
<dbReference type="GO" id="GO:0043625">
    <property type="term" value="C:delta DNA polymerase complex"/>
    <property type="evidence" value="ECO:0007669"/>
    <property type="project" value="TreeGrafter"/>
</dbReference>
<feature type="domain" description="DNA polymerase delta subunit OB-fold" evidence="4">
    <location>
        <begin position="31"/>
        <end position="163"/>
    </location>
</feature>
<proteinExistence type="inferred from homology"/>
<dbReference type="GO" id="GO:0003677">
    <property type="term" value="F:DNA binding"/>
    <property type="evidence" value="ECO:0007669"/>
    <property type="project" value="InterPro"/>
</dbReference>
<dbReference type="AlphaFoldDB" id="A0A1R0GSG8"/>
<dbReference type="EMBL" id="LSSL01004044">
    <property type="protein sequence ID" value="OLY79847.1"/>
    <property type="molecule type" value="Genomic_DNA"/>
</dbReference>
<keyword evidence="6" id="KW-1185">Reference proteome</keyword>
<dbReference type="Proteomes" id="UP000187455">
    <property type="component" value="Unassembled WGS sequence"/>
</dbReference>
<organism evidence="5 6">
    <name type="scientific">Smittium mucronatum</name>
    <dbReference type="NCBI Taxonomy" id="133383"/>
    <lineage>
        <taxon>Eukaryota</taxon>
        <taxon>Fungi</taxon>
        <taxon>Fungi incertae sedis</taxon>
        <taxon>Zoopagomycota</taxon>
        <taxon>Kickxellomycotina</taxon>
        <taxon>Harpellomycetes</taxon>
        <taxon>Harpellales</taxon>
        <taxon>Legeriomycetaceae</taxon>
        <taxon>Smittium</taxon>
    </lineage>
</organism>
<evidence type="ECO:0000259" key="3">
    <source>
        <dbReference type="Pfam" id="PF04042"/>
    </source>
</evidence>
<dbReference type="Pfam" id="PF18018">
    <property type="entry name" value="DNA_pol_D_N"/>
    <property type="match status" value="1"/>
</dbReference>
<name>A0A1R0GSG8_9FUNG</name>
<accession>A0A1R0GSG8</accession>
<evidence type="ECO:0000313" key="5">
    <source>
        <dbReference type="EMBL" id="OLY79847.1"/>
    </source>
</evidence>
<dbReference type="GO" id="GO:0006271">
    <property type="term" value="P:DNA strand elongation involved in DNA replication"/>
    <property type="evidence" value="ECO:0007669"/>
    <property type="project" value="TreeGrafter"/>
</dbReference>
<dbReference type="InterPro" id="IPR040663">
    <property type="entry name" value="DNA_pol_D_N"/>
</dbReference>
<dbReference type="Gene3D" id="3.60.21.50">
    <property type="match status" value="1"/>
</dbReference>
<feature type="domain" description="DNA polymerase alpha/delta/epsilon subunit B" evidence="3">
    <location>
        <begin position="204"/>
        <end position="447"/>
    </location>
</feature>
<dbReference type="Gene3D" id="2.40.50.430">
    <property type="match status" value="1"/>
</dbReference>
<dbReference type="Pfam" id="PF04042">
    <property type="entry name" value="DNA_pol_E_B"/>
    <property type="match status" value="1"/>
</dbReference>
<dbReference type="PANTHER" id="PTHR10416">
    <property type="entry name" value="DNA POLYMERASE DELTA SUBUNIT 2"/>
    <property type="match status" value="1"/>
</dbReference>
<reference evidence="5 6" key="1">
    <citation type="journal article" date="2016" name="Mol. Biol. Evol.">
        <title>Genome-Wide Survey of Gut Fungi (Harpellales) Reveals the First Horizontally Transferred Ubiquitin Gene from a Mosquito Host.</title>
        <authorList>
            <person name="Wang Y."/>
            <person name="White M.M."/>
            <person name="Kvist S."/>
            <person name="Moncalvo J.M."/>
        </authorList>
    </citation>
    <scope>NUCLEOTIDE SEQUENCE [LARGE SCALE GENOMIC DNA]</scope>
    <source>
        <strain evidence="5 6">ALG-7-W6</strain>
    </source>
</reference>
<dbReference type="OrthoDB" id="3763at2759"/>
<comment type="similarity">
    <text evidence="1">Belongs to the DNA polymerase delta/II small subunit family.</text>
</comment>
<evidence type="ECO:0000256" key="1">
    <source>
        <dbReference type="ARBA" id="ARBA00006035"/>
    </source>
</evidence>
<evidence type="ECO:0000256" key="2">
    <source>
        <dbReference type="ARBA" id="ARBA00022705"/>
    </source>
</evidence>